<comment type="subcellular location">
    <subcellularLocation>
        <location evidence="1">Membrane</location>
        <topology evidence="1">Multi-pass membrane protein</topology>
    </subcellularLocation>
</comment>
<keyword evidence="6 7" id="KW-0472">Membrane</keyword>
<evidence type="ECO:0000256" key="5">
    <source>
        <dbReference type="ARBA" id="ARBA00022989"/>
    </source>
</evidence>
<dbReference type="Proteomes" id="UP000093962">
    <property type="component" value="Unassembled WGS sequence"/>
</dbReference>
<dbReference type="RefSeq" id="WP_064858172.1">
    <property type="nucleotide sequence ID" value="NZ_LZSF01000073.1"/>
</dbReference>
<dbReference type="SUPFAM" id="SSF53448">
    <property type="entry name" value="Nucleotide-diphospho-sugar transferases"/>
    <property type="match status" value="1"/>
</dbReference>
<keyword evidence="4 7" id="KW-0812">Transmembrane</keyword>
<name>A0A1A0MXZ3_MYCMU</name>
<keyword evidence="3 8" id="KW-0808">Transferase</keyword>
<evidence type="ECO:0000256" key="3">
    <source>
        <dbReference type="ARBA" id="ARBA00022679"/>
    </source>
</evidence>
<sequence>MTPATDRPVPDLNNTAEREYALRRAIDGLREDDPIRSASVSLVPWQRMLIWTTLAIVLGCAIWWPLSTTVVLVAMCTGAYLLTMADRVLIFREGLASRAIVISDAQARALPYDELPRYTILVPAYHEPEVVGDLIGSMAALEYPPDKLQVLLLLEADDAATIAAAQGCAGSDAITIVLIPPAEPRTKPKACNYGLHFSSGDVVTIYDAEDGPEPLQLRRVAAAFRQLPDNVACVQAKLAYHNGHQNMLTAWFTAEYALWFGYLLPGMMVSTSPIPLGGTSNHLLRSVLDEIGAWDPYNVTEDADLGLRIAASGYHTAVIDSSTLEEANSDPINWIRQRSRWYKGYLQTWLVQVRRPVRLLRTIGPRRFLRFNLVLGGTPIVAVLNLVFWLITVLWFLGQPALVEDIFPWYVYFPALVALILGNGATLYMNLVALREDDRADLLWAALAVPVFWAMMSVAAAKGLYQLIRSPSYWEKTFHGLADTPAHVGDKSVRTP</sequence>
<feature type="transmembrane region" description="Helical" evidence="7">
    <location>
        <begin position="442"/>
        <end position="465"/>
    </location>
</feature>
<protein>
    <submittedName>
        <fullName evidence="8">N-acetylglucosaminyltransferase</fullName>
    </submittedName>
</protein>
<dbReference type="InterPro" id="IPR050321">
    <property type="entry name" value="Glycosyltr_2/OpgH_subfam"/>
</dbReference>
<dbReference type="Gene3D" id="3.90.550.10">
    <property type="entry name" value="Spore Coat Polysaccharide Biosynthesis Protein SpsA, Chain A"/>
    <property type="match status" value="1"/>
</dbReference>
<dbReference type="GO" id="GO:0016020">
    <property type="term" value="C:membrane"/>
    <property type="evidence" value="ECO:0007669"/>
    <property type="project" value="UniProtKB-SubCell"/>
</dbReference>
<dbReference type="Pfam" id="PF13641">
    <property type="entry name" value="Glyco_tranf_2_3"/>
    <property type="match status" value="1"/>
</dbReference>
<feature type="transmembrane region" description="Helical" evidence="7">
    <location>
        <begin position="371"/>
        <end position="397"/>
    </location>
</feature>
<dbReference type="PANTHER" id="PTHR43867:SF2">
    <property type="entry name" value="CELLULOSE SYNTHASE CATALYTIC SUBUNIT A [UDP-FORMING]"/>
    <property type="match status" value="1"/>
</dbReference>
<dbReference type="InterPro" id="IPR029044">
    <property type="entry name" value="Nucleotide-diphossugar_trans"/>
</dbReference>
<evidence type="ECO:0000256" key="2">
    <source>
        <dbReference type="ARBA" id="ARBA00022676"/>
    </source>
</evidence>
<proteinExistence type="predicted"/>
<evidence type="ECO:0000256" key="6">
    <source>
        <dbReference type="ARBA" id="ARBA00023136"/>
    </source>
</evidence>
<reference evidence="8 9" key="1">
    <citation type="submission" date="2016-06" db="EMBL/GenBank/DDBJ databases">
        <authorList>
            <person name="Kjaerup R.B."/>
            <person name="Dalgaard T.S."/>
            <person name="Juul-Madsen H.R."/>
        </authorList>
    </citation>
    <scope>NUCLEOTIDE SEQUENCE [LARGE SCALE GENOMIC DNA]</scope>
    <source>
        <strain evidence="8 9">1199456.5</strain>
    </source>
</reference>
<evidence type="ECO:0000313" key="8">
    <source>
        <dbReference type="EMBL" id="OBA89663.1"/>
    </source>
</evidence>
<dbReference type="GO" id="GO:0016757">
    <property type="term" value="F:glycosyltransferase activity"/>
    <property type="evidence" value="ECO:0007669"/>
    <property type="project" value="UniProtKB-KW"/>
</dbReference>
<evidence type="ECO:0000256" key="1">
    <source>
        <dbReference type="ARBA" id="ARBA00004141"/>
    </source>
</evidence>
<evidence type="ECO:0000313" key="9">
    <source>
        <dbReference type="Proteomes" id="UP000093962"/>
    </source>
</evidence>
<dbReference type="EMBL" id="LZSF01000073">
    <property type="protein sequence ID" value="OBA89663.1"/>
    <property type="molecule type" value="Genomic_DNA"/>
</dbReference>
<comment type="caution">
    <text evidence="8">The sequence shown here is derived from an EMBL/GenBank/DDBJ whole genome shotgun (WGS) entry which is preliminary data.</text>
</comment>
<dbReference type="OrthoDB" id="7431422at2"/>
<keyword evidence="5 7" id="KW-1133">Transmembrane helix</keyword>
<accession>A0A1A0MXZ3</accession>
<evidence type="ECO:0000256" key="7">
    <source>
        <dbReference type="SAM" id="Phobius"/>
    </source>
</evidence>
<feature type="transmembrane region" description="Helical" evidence="7">
    <location>
        <begin position="409"/>
        <end position="430"/>
    </location>
</feature>
<keyword evidence="2 8" id="KW-0328">Glycosyltransferase</keyword>
<dbReference type="AlphaFoldDB" id="A0A1A0MXZ3"/>
<gene>
    <name evidence="8" type="ORF">A5642_14705</name>
</gene>
<organism evidence="8 9">
    <name type="scientific">Mycolicibacterium mucogenicum</name>
    <name type="common">Mycobacterium mucogenicum</name>
    <dbReference type="NCBI Taxonomy" id="56689"/>
    <lineage>
        <taxon>Bacteria</taxon>
        <taxon>Bacillati</taxon>
        <taxon>Actinomycetota</taxon>
        <taxon>Actinomycetes</taxon>
        <taxon>Mycobacteriales</taxon>
        <taxon>Mycobacteriaceae</taxon>
        <taxon>Mycolicibacterium</taxon>
    </lineage>
</organism>
<dbReference type="PANTHER" id="PTHR43867">
    <property type="entry name" value="CELLULOSE SYNTHASE CATALYTIC SUBUNIT A [UDP-FORMING]"/>
    <property type="match status" value="1"/>
</dbReference>
<evidence type="ECO:0000256" key="4">
    <source>
        <dbReference type="ARBA" id="ARBA00022692"/>
    </source>
</evidence>
<feature type="transmembrane region" description="Helical" evidence="7">
    <location>
        <begin position="49"/>
        <end position="82"/>
    </location>
</feature>